<feature type="domain" description="HTH araC/xylS-type" evidence="4">
    <location>
        <begin position="6"/>
        <end position="103"/>
    </location>
</feature>
<dbReference type="EMBL" id="JADKNH010000005">
    <property type="protein sequence ID" value="MBF4693506.1"/>
    <property type="molecule type" value="Genomic_DNA"/>
</dbReference>
<keyword evidence="2" id="KW-0238">DNA-binding</keyword>
<dbReference type="SMART" id="SM00342">
    <property type="entry name" value="HTH_ARAC"/>
    <property type="match status" value="1"/>
</dbReference>
<dbReference type="SUPFAM" id="SSF46689">
    <property type="entry name" value="Homeodomain-like"/>
    <property type="match status" value="2"/>
</dbReference>
<dbReference type="InterPro" id="IPR009057">
    <property type="entry name" value="Homeodomain-like_sf"/>
</dbReference>
<dbReference type="Gene3D" id="3.20.80.10">
    <property type="entry name" value="Regulatory factor, effector binding domain"/>
    <property type="match status" value="1"/>
</dbReference>
<dbReference type="InterPro" id="IPR050959">
    <property type="entry name" value="MarA-like"/>
</dbReference>
<evidence type="ECO:0000313" key="5">
    <source>
        <dbReference type="EMBL" id="MBF4693506.1"/>
    </source>
</evidence>
<evidence type="ECO:0000256" key="2">
    <source>
        <dbReference type="ARBA" id="ARBA00023125"/>
    </source>
</evidence>
<dbReference type="PROSITE" id="PS00041">
    <property type="entry name" value="HTH_ARAC_FAMILY_1"/>
    <property type="match status" value="1"/>
</dbReference>
<keyword evidence="6" id="KW-1185">Reference proteome</keyword>
<reference evidence="5 6" key="1">
    <citation type="submission" date="2020-11" db="EMBL/GenBank/DDBJ databases">
        <title>Fusibacter basophilias sp. nov.</title>
        <authorList>
            <person name="Qiu D."/>
        </authorList>
    </citation>
    <scope>NUCLEOTIDE SEQUENCE [LARGE SCALE GENOMIC DNA]</scope>
    <source>
        <strain evidence="5 6">Q10-2</strain>
    </source>
</reference>
<evidence type="ECO:0000256" key="1">
    <source>
        <dbReference type="ARBA" id="ARBA00023015"/>
    </source>
</evidence>
<accession>A0ABR9ZSR3</accession>
<keyword evidence="1" id="KW-0805">Transcription regulation</keyword>
<name>A0ABR9ZSR3_9FIRM</name>
<protein>
    <submittedName>
        <fullName evidence="5">AraC family transcriptional regulator</fullName>
    </submittedName>
</protein>
<dbReference type="Pfam" id="PF12833">
    <property type="entry name" value="HTH_18"/>
    <property type="match status" value="1"/>
</dbReference>
<comment type="caution">
    <text evidence="5">The sequence shown here is derived from an EMBL/GenBank/DDBJ whole genome shotgun (WGS) entry which is preliminary data.</text>
</comment>
<evidence type="ECO:0000259" key="4">
    <source>
        <dbReference type="PROSITE" id="PS01124"/>
    </source>
</evidence>
<organism evidence="5 6">
    <name type="scientific">Fusibacter ferrireducens</name>
    <dbReference type="NCBI Taxonomy" id="2785058"/>
    <lineage>
        <taxon>Bacteria</taxon>
        <taxon>Bacillati</taxon>
        <taxon>Bacillota</taxon>
        <taxon>Clostridia</taxon>
        <taxon>Eubacteriales</taxon>
        <taxon>Eubacteriales Family XII. Incertae Sedis</taxon>
        <taxon>Fusibacter</taxon>
    </lineage>
</organism>
<dbReference type="InterPro" id="IPR018060">
    <property type="entry name" value="HTH_AraC"/>
</dbReference>
<gene>
    <name evidence="5" type="ORF">ISU02_10260</name>
</gene>
<keyword evidence="3" id="KW-0804">Transcription</keyword>
<dbReference type="SUPFAM" id="SSF55136">
    <property type="entry name" value="Probable bacterial effector-binding domain"/>
    <property type="match status" value="1"/>
</dbReference>
<evidence type="ECO:0000313" key="6">
    <source>
        <dbReference type="Proteomes" id="UP000614200"/>
    </source>
</evidence>
<proteinExistence type="predicted"/>
<dbReference type="PANTHER" id="PTHR47504">
    <property type="entry name" value="RIGHT ORIGIN-BINDING PROTEIN"/>
    <property type="match status" value="1"/>
</dbReference>
<dbReference type="RefSeq" id="WP_194701734.1">
    <property type="nucleotide sequence ID" value="NZ_JADKNH010000005.1"/>
</dbReference>
<dbReference type="InterPro" id="IPR018062">
    <property type="entry name" value="HTH_AraC-typ_CS"/>
</dbReference>
<dbReference type="Gene3D" id="1.10.10.60">
    <property type="entry name" value="Homeodomain-like"/>
    <property type="match status" value="2"/>
</dbReference>
<dbReference type="Proteomes" id="UP000614200">
    <property type="component" value="Unassembled WGS sequence"/>
</dbReference>
<dbReference type="PROSITE" id="PS01124">
    <property type="entry name" value="HTH_ARAC_FAMILY_2"/>
    <property type="match status" value="1"/>
</dbReference>
<dbReference type="InterPro" id="IPR011256">
    <property type="entry name" value="Reg_factor_effector_dom_sf"/>
</dbReference>
<dbReference type="PANTHER" id="PTHR47504:SF5">
    <property type="entry name" value="RIGHT ORIGIN-BINDING PROTEIN"/>
    <property type="match status" value="1"/>
</dbReference>
<sequence length="322" mass="37315">MKFYLQKAVDFIDDHICMPLSLDMIADHIGFSKFYLNHMFSVYTGLSIMAYVRKKKLEYALDELKTDKRIIDIALEIGYSSERAFSRAILNAYGHSPNYFREKEVLKTRRLVIHDLSLTADEAQILANFPSNFEAVTQNMTVKRIRDMKKYLSDVSYEIMDKMTVLSGSMVGDEPEDAIIELMNRLAEAYDIKPNRAFGFDIPVEGNEDVTRLRGYEYWLVIDEPMCCKLSDSGASEFEFEGMNIKIKHIPAYRYATLRIEDPMSDPFERIGTGWRYLMSWLEAHEFKSSDFVRCDLANCLEEVKMVDGTMVMDIFVPVDIK</sequence>
<evidence type="ECO:0000256" key="3">
    <source>
        <dbReference type="ARBA" id="ARBA00023163"/>
    </source>
</evidence>